<dbReference type="RefSeq" id="WP_021860111.1">
    <property type="nucleotide sequence ID" value="NZ_JACOOY010000013.1"/>
</dbReference>
<dbReference type="InterPro" id="IPR027417">
    <property type="entry name" value="P-loop_NTPase"/>
</dbReference>
<gene>
    <name evidence="3" type="ORF">H8S07_10400</name>
</gene>
<dbReference type="Pfam" id="PF02492">
    <property type="entry name" value="cobW"/>
    <property type="match status" value="1"/>
</dbReference>
<evidence type="ECO:0008006" key="5">
    <source>
        <dbReference type="Google" id="ProtNLM"/>
    </source>
</evidence>
<evidence type="ECO:0000259" key="2">
    <source>
        <dbReference type="Pfam" id="PF21537"/>
    </source>
</evidence>
<dbReference type="PANTHER" id="PTHR40047:SF1">
    <property type="entry name" value="UPF0703 PROTEIN YCGQ"/>
    <property type="match status" value="1"/>
</dbReference>
<dbReference type="InterPro" id="IPR048447">
    <property type="entry name" value="DUF1980_C"/>
</dbReference>
<dbReference type="EMBL" id="JACOOY010000013">
    <property type="protein sequence ID" value="MBC5665672.1"/>
    <property type="molecule type" value="Genomic_DNA"/>
</dbReference>
<dbReference type="PANTHER" id="PTHR40047">
    <property type="entry name" value="UPF0703 PROTEIN YCGQ"/>
    <property type="match status" value="1"/>
</dbReference>
<protein>
    <recommendedName>
        <fullName evidence="5">CobW/HypB/UreG nucleotide-binding domain-containing protein</fullName>
    </recommendedName>
</protein>
<dbReference type="InterPro" id="IPR003495">
    <property type="entry name" value="CobW/HypB/UreG_nucleotide-bd"/>
</dbReference>
<feature type="domain" description="CobW/HypB/UreG nucleotide-binding" evidence="1">
    <location>
        <begin position="5"/>
        <end position="165"/>
    </location>
</feature>
<evidence type="ECO:0000313" key="4">
    <source>
        <dbReference type="Proteomes" id="UP000647235"/>
    </source>
</evidence>
<dbReference type="Proteomes" id="UP000647235">
    <property type="component" value="Unassembled WGS sequence"/>
</dbReference>
<dbReference type="SUPFAM" id="SSF52540">
    <property type="entry name" value="P-loop containing nucleoside triphosphate hydrolases"/>
    <property type="match status" value="1"/>
</dbReference>
<dbReference type="InterPro" id="IPR052955">
    <property type="entry name" value="UPF0703_membrane_permease"/>
</dbReference>
<organism evidence="3 4">
    <name type="scientific">Dorea hominis</name>
    <dbReference type="NCBI Taxonomy" id="2763040"/>
    <lineage>
        <taxon>Bacteria</taxon>
        <taxon>Bacillati</taxon>
        <taxon>Bacillota</taxon>
        <taxon>Clostridia</taxon>
        <taxon>Lachnospirales</taxon>
        <taxon>Lachnospiraceae</taxon>
        <taxon>Dorea</taxon>
    </lineage>
</organism>
<reference evidence="3 4" key="1">
    <citation type="submission" date="2020-08" db="EMBL/GenBank/DDBJ databases">
        <title>Genome public.</title>
        <authorList>
            <person name="Liu C."/>
            <person name="Sun Q."/>
        </authorList>
    </citation>
    <scope>NUCLEOTIDE SEQUENCE [LARGE SCALE GENOMIC DNA]</scope>
    <source>
        <strain evidence="3 4">NSJ-36</strain>
    </source>
</reference>
<dbReference type="Pfam" id="PF21537">
    <property type="entry name" value="DUF1980_C"/>
    <property type="match status" value="1"/>
</dbReference>
<sequence>MGTTPIFICTGFLDSGKTTLIKDTLMTQDWIEPGLTLLIVCEEGEKEFSPEYLKMKNMVMLQVEEEEQLNPTFFKNCLKNYQPTQVVIEFNGMWKLEKLIKMRYPRGWEIQGIYSTVDGTTLDMYLTNMRNMLMEQLTESSLIIVNRCDRNMSRAGFRRALKVQNPMAQLIFEDLEGKIIEPSEDDLPYDVKGDKIVIEDMDFGVWYVDAYDHPELYLHKEVEFTAQVLIPRGMGDDMFVPVRKIMTCCANDVRYYGYPCKITDGTKVKKNQWVHVRARFEYEAVMYPDRKQPVLYLEELTEAEKPKDDVVFLG</sequence>
<feature type="domain" description="DUF1980" evidence="2">
    <location>
        <begin position="191"/>
        <end position="312"/>
    </location>
</feature>
<dbReference type="Gene3D" id="3.40.50.300">
    <property type="entry name" value="P-loop containing nucleotide triphosphate hydrolases"/>
    <property type="match status" value="1"/>
</dbReference>
<comment type="caution">
    <text evidence="3">The sequence shown here is derived from an EMBL/GenBank/DDBJ whole genome shotgun (WGS) entry which is preliminary data.</text>
</comment>
<evidence type="ECO:0000259" key="1">
    <source>
        <dbReference type="Pfam" id="PF02492"/>
    </source>
</evidence>
<proteinExistence type="predicted"/>
<keyword evidence="4" id="KW-1185">Reference proteome</keyword>
<accession>A0ABR7EWE4</accession>
<evidence type="ECO:0000313" key="3">
    <source>
        <dbReference type="EMBL" id="MBC5665672.1"/>
    </source>
</evidence>
<name>A0ABR7EWE4_9FIRM</name>